<evidence type="ECO:0000256" key="1">
    <source>
        <dbReference type="ARBA" id="ARBA00022723"/>
    </source>
</evidence>
<feature type="domain" description="C2H2-type" evidence="9">
    <location>
        <begin position="262"/>
        <end position="291"/>
    </location>
</feature>
<dbReference type="AlphaFoldDB" id="A0A9N9EK04"/>
<feature type="domain" description="C2H2-type" evidence="9">
    <location>
        <begin position="292"/>
        <end position="321"/>
    </location>
</feature>
<keyword evidence="5" id="KW-0805">Transcription regulation</keyword>
<evidence type="ECO:0000256" key="7">
    <source>
        <dbReference type="PROSITE-ProRule" id="PRU00042"/>
    </source>
</evidence>
<dbReference type="SUPFAM" id="SSF57667">
    <property type="entry name" value="beta-beta-alpha zinc fingers"/>
    <property type="match status" value="2"/>
</dbReference>
<evidence type="ECO:0000256" key="4">
    <source>
        <dbReference type="ARBA" id="ARBA00022833"/>
    </source>
</evidence>
<keyword evidence="2" id="KW-0677">Repeat</keyword>
<gene>
    <name evidence="10" type="ORF">CPELLU_LOCUS10583</name>
</gene>
<dbReference type="Pfam" id="PF00096">
    <property type="entry name" value="zf-C2H2"/>
    <property type="match status" value="1"/>
</dbReference>
<dbReference type="Proteomes" id="UP000789759">
    <property type="component" value="Unassembled WGS sequence"/>
</dbReference>
<dbReference type="Gene3D" id="3.30.160.60">
    <property type="entry name" value="Classic Zinc Finger"/>
    <property type="match status" value="3"/>
</dbReference>
<keyword evidence="11" id="KW-1185">Reference proteome</keyword>
<name>A0A9N9EK04_9GLOM</name>
<evidence type="ECO:0000313" key="11">
    <source>
        <dbReference type="Proteomes" id="UP000789759"/>
    </source>
</evidence>
<dbReference type="GO" id="GO:0000981">
    <property type="term" value="F:DNA-binding transcription factor activity, RNA polymerase II-specific"/>
    <property type="evidence" value="ECO:0007669"/>
    <property type="project" value="TreeGrafter"/>
</dbReference>
<sequence length="363" mass="40919">MKKLVVNADHLKIRLPEVTGNTVLTICGKTKKVRMKSELSCHEDNMIDLVFVNGKNSKNGVAERISLIGAQDNSSKQMGRVGESSKRSNESEITREDEHNKISRVTANDHDHSVEQSILTSSNNDISEERTCLRGVKETNESCILRDINSKKSTNDVSETSTTLYEDSDDSTICGDSDEFEDDDILGKLETQSNTSVNYTCHTSDCKHVTQSFVDVLYHDQSESDTESHAIDAIDVIDENHIVPVKKGREDDNEVHTDKKIFVCAYPGCNKSYTYLKSFVIHQQAHNGKKPYVCDEPGCGRGFNTSNSLKSHTRVHRGEKPFKCDYANCKMRFTHLRGMACHKKRKHSDITEDVPKAKRRKTK</sequence>
<dbReference type="GO" id="GO:0000978">
    <property type="term" value="F:RNA polymerase II cis-regulatory region sequence-specific DNA binding"/>
    <property type="evidence" value="ECO:0007669"/>
    <property type="project" value="TreeGrafter"/>
</dbReference>
<dbReference type="PANTHER" id="PTHR23235:SF49">
    <property type="entry name" value="WILMS TUMOR PROTEIN"/>
    <property type="match status" value="1"/>
</dbReference>
<dbReference type="GO" id="GO:0008270">
    <property type="term" value="F:zinc ion binding"/>
    <property type="evidence" value="ECO:0007669"/>
    <property type="project" value="UniProtKB-KW"/>
</dbReference>
<keyword evidence="1" id="KW-0479">Metal-binding</keyword>
<evidence type="ECO:0000256" key="2">
    <source>
        <dbReference type="ARBA" id="ARBA00022737"/>
    </source>
</evidence>
<dbReference type="PROSITE" id="PS50157">
    <property type="entry name" value="ZINC_FINGER_C2H2_2"/>
    <property type="match status" value="2"/>
</dbReference>
<evidence type="ECO:0000259" key="9">
    <source>
        <dbReference type="PROSITE" id="PS50157"/>
    </source>
</evidence>
<accession>A0A9N9EK04</accession>
<feature type="region of interest" description="Disordered" evidence="8">
    <location>
        <begin position="68"/>
        <end position="122"/>
    </location>
</feature>
<evidence type="ECO:0000313" key="10">
    <source>
        <dbReference type="EMBL" id="CAG8677178.1"/>
    </source>
</evidence>
<dbReference type="PROSITE" id="PS00028">
    <property type="entry name" value="ZINC_FINGER_C2H2_1"/>
    <property type="match status" value="3"/>
</dbReference>
<dbReference type="SMART" id="SM00355">
    <property type="entry name" value="ZnF_C2H2"/>
    <property type="match status" value="3"/>
</dbReference>
<evidence type="ECO:0000256" key="6">
    <source>
        <dbReference type="ARBA" id="ARBA00023163"/>
    </source>
</evidence>
<dbReference type="FunFam" id="3.30.160.60:FF:000032">
    <property type="entry name" value="Krueppel-like factor 4"/>
    <property type="match status" value="1"/>
</dbReference>
<evidence type="ECO:0000256" key="3">
    <source>
        <dbReference type="ARBA" id="ARBA00022771"/>
    </source>
</evidence>
<dbReference type="EMBL" id="CAJVQA010008792">
    <property type="protein sequence ID" value="CAG8677178.1"/>
    <property type="molecule type" value="Genomic_DNA"/>
</dbReference>
<keyword evidence="3 7" id="KW-0863">Zinc-finger</keyword>
<evidence type="ECO:0000256" key="8">
    <source>
        <dbReference type="SAM" id="MobiDB-lite"/>
    </source>
</evidence>
<evidence type="ECO:0000256" key="5">
    <source>
        <dbReference type="ARBA" id="ARBA00023015"/>
    </source>
</evidence>
<protein>
    <submittedName>
        <fullName evidence="10">24556_t:CDS:1</fullName>
    </submittedName>
</protein>
<proteinExistence type="predicted"/>
<dbReference type="InterPro" id="IPR013087">
    <property type="entry name" value="Znf_C2H2_type"/>
</dbReference>
<feature type="compositionally biased region" description="Basic and acidic residues" evidence="8">
    <location>
        <begin position="83"/>
        <end position="114"/>
    </location>
</feature>
<keyword evidence="4" id="KW-0862">Zinc</keyword>
<organism evidence="10 11">
    <name type="scientific">Cetraspora pellucida</name>
    <dbReference type="NCBI Taxonomy" id="1433469"/>
    <lineage>
        <taxon>Eukaryota</taxon>
        <taxon>Fungi</taxon>
        <taxon>Fungi incertae sedis</taxon>
        <taxon>Mucoromycota</taxon>
        <taxon>Glomeromycotina</taxon>
        <taxon>Glomeromycetes</taxon>
        <taxon>Diversisporales</taxon>
        <taxon>Gigasporaceae</taxon>
        <taxon>Cetraspora</taxon>
    </lineage>
</organism>
<dbReference type="InterPro" id="IPR036236">
    <property type="entry name" value="Znf_C2H2_sf"/>
</dbReference>
<reference evidence="10" key="1">
    <citation type="submission" date="2021-06" db="EMBL/GenBank/DDBJ databases">
        <authorList>
            <person name="Kallberg Y."/>
            <person name="Tangrot J."/>
            <person name="Rosling A."/>
        </authorList>
    </citation>
    <scope>NUCLEOTIDE SEQUENCE</scope>
    <source>
        <strain evidence="10">FL966</strain>
    </source>
</reference>
<dbReference type="PANTHER" id="PTHR23235">
    <property type="entry name" value="KRUEPPEL-LIKE TRANSCRIPTION FACTOR"/>
    <property type="match status" value="1"/>
</dbReference>
<dbReference type="OrthoDB" id="8117402at2759"/>
<keyword evidence="6" id="KW-0804">Transcription</keyword>
<comment type="caution">
    <text evidence="10">The sequence shown here is derived from an EMBL/GenBank/DDBJ whole genome shotgun (WGS) entry which is preliminary data.</text>
</comment>